<evidence type="ECO:0000313" key="18">
    <source>
        <dbReference type="EMBL" id="KIM29947.1"/>
    </source>
</evidence>
<accession>A0A0C2XLR1</accession>
<comment type="subcellular location">
    <subcellularLocation>
        <location evidence="1">Secreted</location>
    </subcellularLocation>
</comment>
<dbReference type="GO" id="GO:0004650">
    <property type="term" value="F:polygalacturonase activity"/>
    <property type="evidence" value="ECO:0007669"/>
    <property type="project" value="InterPro"/>
</dbReference>
<feature type="chain" id="PRO_5002158979" description="galacturonan 1,4-alpha-galacturonidase" evidence="17">
    <location>
        <begin position="21"/>
        <end position="414"/>
    </location>
</feature>
<evidence type="ECO:0000256" key="4">
    <source>
        <dbReference type="ARBA" id="ARBA00022729"/>
    </source>
</evidence>
<dbReference type="SUPFAM" id="SSF51126">
    <property type="entry name" value="Pectin lyase-like"/>
    <property type="match status" value="1"/>
</dbReference>
<dbReference type="GO" id="GO:0047911">
    <property type="term" value="F:galacturan 1,4-alpha-galacturonidase activity"/>
    <property type="evidence" value="ECO:0007669"/>
    <property type="project" value="UniProtKB-EC"/>
</dbReference>
<comment type="catalytic activity">
    <reaction evidence="14">
        <text>[(1-&gt;4)-alpha-D-galacturonosyl](n) + H2O = alpha-D-galacturonate + [(1-&gt;4)-alpha-D-galacturonosyl](n-1)</text>
        <dbReference type="Rhea" id="RHEA:14117"/>
        <dbReference type="Rhea" id="RHEA-COMP:14570"/>
        <dbReference type="Rhea" id="RHEA-COMP:14572"/>
        <dbReference type="ChEBI" id="CHEBI:15377"/>
        <dbReference type="ChEBI" id="CHEBI:58658"/>
        <dbReference type="ChEBI" id="CHEBI:140523"/>
        <dbReference type="EC" id="3.2.1.67"/>
    </reaction>
</comment>
<evidence type="ECO:0000256" key="9">
    <source>
        <dbReference type="ARBA" id="ARBA00023295"/>
    </source>
</evidence>
<evidence type="ECO:0000256" key="12">
    <source>
        <dbReference type="ARBA" id="ARBA00037312"/>
    </source>
</evidence>
<dbReference type="HOGENOM" id="CLU_016031_1_0_1"/>
<evidence type="ECO:0000256" key="16">
    <source>
        <dbReference type="RuleBase" id="RU361169"/>
    </source>
</evidence>
<sequence length="414" mass="44743">MLSTYLIILTTTTLLWSATAKPSPRQTCVVSSYGDVTKSDVPAIKRAFKTCGNGGIIRFTNGITYSINDFLSIEGCKGCEVQLDGTLKQSDNITHWQTQYVTHPFQNSRLSIVIQGAKDMLLHSPSGKGLIDGNAQAWWDTYVSLPHTNSSLLRPILLTIANSTHVTLDGIKMINSPMWFNFIVASSYINFLDTTIQAKSTSDAIIANTDGFECVWFVCALWVASADCEKGDDCVSFKPNSTNIIVENAICGGSHGVSVGSLAQYPGVYDIVENIYVHNVSFIDRSDGTHTQNGVRLKTWPGGQYGYGKVHNITYDDIKISGVDKPIVVDTCYMNTASYCSEHPSLVNMTEVYIRNVSGESSGANGNSVASLICSPSATCELHLADIQLTVPSGGDPIFNCTNVNADVGIPCTP</sequence>
<keyword evidence="10" id="KW-0961">Cell wall biogenesis/degradation</keyword>
<keyword evidence="7" id="KW-0325">Glycoprotein</keyword>
<dbReference type="Gene3D" id="2.160.20.10">
    <property type="entry name" value="Single-stranded right-handed beta-helix, Pectin lyase-like"/>
    <property type="match status" value="1"/>
</dbReference>
<evidence type="ECO:0000256" key="10">
    <source>
        <dbReference type="ARBA" id="ARBA00023316"/>
    </source>
</evidence>
<dbReference type="GO" id="GO:0071555">
    <property type="term" value="P:cell wall organization"/>
    <property type="evidence" value="ECO:0007669"/>
    <property type="project" value="UniProtKB-KW"/>
</dbReference>
<evidence type="ECO:0000256" key="7">
    <source>
        <dbReference type="ARBA" id="ARBA00023180"/>
    </source>
</evidence>
<keyword evidence="19" id="KW-1185">Reference proteome</keyword>
<dbReference type="PROSITE" id="PS00502">
    <property type="entry name" value="POLYGALACTURONASE"/>
    <property type="match status" value="1"/>
</dbReference>
<evidence type="ECO:0000256" key="6">
    <source>
        <dbReference type="ARBA" id="ARBA00023157"/>
    </source>
</evidence>
<proteinExistence type="inferred from homology"/>
<evidence type="ECO:0000313" key="19">
    <source>
        <dbReference type="Proteomes" id="UP000054097"/>
    </source>
</evidence>
<evidence type="ECO:0000256" key="14">
    <source>
        <dbReference type="ARBA" id="ARBA00048766"/>
    </source>
</evidence>
<evidence type="ECO:0000256" key="15">
    <source>
        <dbReference type="PROSITE-ProRule" id="PRU10052"/>
    </source>
</evidence>
<dbReference type="InterPro" id="IPR012334">
    <property type="entry name" value="Pectin_lyas_fold"/>
</dbReference>
<dbReference type="PANTHER" id="PTHR31736">
    <property type="match status" value="1"/>
</dbReference>
<keyword evidence="3" id="KW-0964">Secreted</keyword>
<feature type="active site" evidence="15">
    <location>
        <position position="255"/>
    </location>
</feature>
<dbReference type="Pfam" id="PF00295">
    <property type="entry name" value="Glyco_hydro_28"/>
    <property type="match status" value="1"/>
</dbReference>
<gene>
    <name evidence="18" type="ORF">M408DRAFT_66885</name>
</gene>
<dbReference type="GO" id="GO:0005576">
    <property type="term" value="C:extracellular region"/>
    <property type="evidence" value="ECO:0007669"/>
    <property type="project" value="UniProtKB-SubCell"/>
</dbReference>
<keyword evidence="8" id="KW-0119">Carbohydrate metabolism</keyword>
<dbReference type="EC" id="3.2.1.67" evidence="13"/>
<evidence type="ECO:0000256" key="8">
    <source>
        <dbReference type="ARBA" id="ARBA00023277"/>
    </source>
</evidence>
<dbReference type="InterPro" id="IPR000743">
    <property type="entry name" value="Glyco_hydro_28"/>
</dbReference>
<evidence type="ECO:0000256" key="13">
    <source>
        <dbReference type="ARBA" id="ARBA00038933"/>
    </source>
</evidence>
<dbReference type="PANTHER" id="PTHR31736:SF12">
    <property type="entry name" value="EXO-POLYGALACTURONASE, PUTATIVE-RELATED"/>
    <property type="match status" value="1"/>
</dbReference>
<keyword evidence="6" id="KW-1015">Disulfide bond</keyword>
<evidence type="ECO:0000256" key="3">
    <source>
        <dbReference type="ARBA" id="ARBA00022525"/>
    </source>
</evidence>
<feature type="signal peptide" evidence="17">
    <location>
        <begin position="1"/>
        <end position="20"/>
    </location>
</feature>
<protein>
    <recommendedName>
        <fullName evidence="13">galacturonan 1,4-alpha-galacturonidase</fullName>
        <ecNumber evidence="13">3.2.1.67</ecNumber>
    </recommendedName>
</protein>
<organism evidence="18 19">
    <name type="scientific">Serendipita vermifera MAFF 305830</name>
    <dbReference type="NCBI Taxonomy" id="933852"/>
    <lineage>
        <taxon>Eukaryota</taxon>
        <taxon>Fungi</taxon>
        <taxon>Dikarya</taxon>
        <taxon>Basidiomycota</taxon>
        <taxon>Agaricomycotina</taxon>
        <taxon>Agaricomycetes</taxon>
        <taxon>Sebacinales</taxon>
        <taxon>Serendipitaceae</taxon>
        <taxon>Serendipita</taxon>
    </lineage>
</organism>
<evidence type="ECO:0000256" key="5">
    <source>
        <dbReference type="ARBA" id="ARBA00022801"/>
    </source>
</evidence>
<dbReference type="GO" id="GO:0000272">
    <property type="term" value="P:polysaccharide catabolic process"/>
    <property type="evidence" value="ECO:0007669"/>
    <property type="project" value="UniProtKB-KW"/>
</dbReference>
<comment type="similarity">
    <text evidence="2 16">Belongs to the glycosyl hydrolase 28 family.</text>
</comment>
<evidence type="ECO:0000256" key="2">
    <source>
        <dbReference type="ARBA" id="ARBA00008834"/>
    </source>
</evidence>
<dbReference type="Proteomes" id="UP000054097">
    <property type="component" value="Unassembled WGS sequence"/>
</dbReference>
<evidence type="ECO:0000256" key="11">
    <source>
        <dbReference type="ARBA" id="ARBA00023326"/>
    </source>
</evidence>
<dbReference type="InterPro" id="IPR011050">
    <property type="entry name" value="Pectin_lyase_fold/virulence"/>
</dbReference>
<reference evidence="19" key="2">
    <citation type="submission" date="2015-01" db="EMBL/GenBank/DDBJ databases">
        <title>Evolutionary Origins and Diversification of the Mycorrhizal Mutualists.</title>
        <authorList>
            <consortium name="DOE Joint Genome Institute"/>
            <consortium name="Mycorrhizal Genomics Consortium"/>
            <person name="Kohler A."/>
            <person name="Kuo A."/>
            <person name="Nagy L.G."/>
            <person name="Floudas D."/>
            <person name="Copeland A."/>
            <person name="Barry K.W."/>
            <person name="Cichocki N."/>
            <person name="Veneault-Fourrey C."/>
            <person name="LaButti K."/>
            <person name="Lindquist E.A."/>
            <person name="Lipzen A."/>
            <person name="Lundell T."/>
            <person name="Morin E."/>
            <person name="Murat C."/>
            <person name="Riley R."/>
            <person name="Ohm R."/>
            <person name="Sun H."/>
            <person name="Tunlid A."/>
            <person name="Henrissat B."/>
            <person name="Grigoriev I.V."/>
            <person name="Hibbett D.S."/>
            <person name="Martin F."/>
        </authorList>
    </citation>
    <scope>NUCLEOTIDE SEQUENCE [LARGE SCALE GENOMIC DNA]</scope>
    <source>
        <strain evidence="19">MAFF 305830</strain>
    </source>
</reference>
<keyword evidence="5 16" id="KW-0378">Hydrolase</keyword>
<evidence type="ECO:0000256" key="17">
    <source>
        <dbReference type="SAM" id="SignalP"/>
    </source>
</evidence>
<keyword evidence="4 17" id="KW-0732">Signal</keyword>
<comment type="function">
    <text evidence="12">Specific in hydrolyzing the terminal glycosidic bond of polygalacturonic acid and oligogalacturonates.</text>
</comment>
<keyword evidence="9 16" id="KW-0326">Glycosidase</keyword>
<name>A0A0C2XLR1_SERVB</name>
<dbReference type="EMBL" id="KN824286">
    <property type="protein sequence ID" value="KIM29947.1"/>
    <property type="molecule type" value="Genomic_DNA"/>
</dbReference>
<dbReference type="OrthoDB" id="187139at2759"/>
<reference evidence="18 19" key="1">
    <citation type="submission" date="2014-04" db="EMBL/GenBank/DDBJ databases">
        <authorList>
            <consortium name="DOE Joint Genome Institute"/>
            <person name="Kuo A."/>
            <person name="Zuccaro A."/>
            <person name="Kohler A."/>
            <person name="Nagy L.G."/>
            <person name="Floudas D."/>
            <person name="Copeland A."/>
            <person name="Barry K.W."/>
            <person name="Cichocki N."/>
            <person name="Veneault-Fourrey C."/>
            <person name="LaButti K."/>
            <person name="Lindquist E.A."/>
            <person name="Lipzen A."/>
            <person name="Lundell T."/>
            <person name="Morin E."/>
            <person name="Murat C."/>
            <person name="Sun H."/>
            <person name="Tunlid A."/>
            <person name="Henrissat B."/>
            <person name="Grigoriev I.V."/>
            <person name="Hibbett D.S."/>
            <person name="Martin F."/>
            <person name="Nordberg H.P."/>
            <person name="Cantor M.N."/>
            <person name="Hua S.X."/>
        </authorList>
    </citation>
    <scope>NUCLEOTIDE SEQUENCE [LARGE SCALE GENOMIC DNA]</scope>
    <source>
        <strain evidence="18 19">MAFF 305830</strain>
    </source>
</reference>
<keyword evidence="11" id="KW-0624">Polysaccharide degradation</keyword>
<evidence type="ECO:0000256" key="1">
    <source>
        <dbReference type="ARBA" id="ARBA00004613"/>
    </source>
</evidence>
<dbReference type="STRING" id="933852.A0A0C2XLR1"/>
<dbReference type="AlphaFoldDB" id="A0A0C2XLR1"/>